<reference evidence="2" key="1">
    <citation type="submission" date="2016-05" db="EMBL/GenBank/DDBJ databases">
        <authorList>
            <person name="Lavstsen T."/>
            <person name="Jespersen J.S."/>
        </authorList>
    </citation>
    <scope>NUCLEOTIDE SEQUENCE</scope>
    <source>
        <tissue evidence="2">Brain</tissue>
    </source>
</reference>
<evidence type="ECO:0000256" key="1">
    <source>
        <dbReference type="SAM" id="MobiDB-lite"/>
    </source>
</evidence>
<gene>
    <name evidence="2" type="primary">ESPL1</name>
</gene>
<reference evidence="2" key="2">
    <citation type="submission" date="2016-06" db="EMBL/GenBank/DDBJ databases">
        <title>The genome of a short-lived fish provides insights into sex chromosome evolution and the genetic control of aging.</title>
        <authorList>
            <person name="Reichwald K."/>
            <person name="Felder M."/>
            <person name="Petzold A."/>
            <person name="Koch P."/>
            <person name="Groth M."/>
            <person name="Platzer M."/>
        </authorList>
    </citation>
    <scope>NUCLEOTIDE SEQUENCE</scope>
    <source>
        <tissue evidence="2">Brain</tissue>
    </source>
</reference>
<accession>A0A1A7WV71</accession>
<protein>
    <submittedName>
        <fullName evidence="2">Extra spindle poles like 1</fullName>
    </submittedName>
</protein>
<sequence>VKCPVSVQKAPRTASKLQFNVYEEFSPHQYKAQPVPAAPKRTKKSCFMVEFSDESDFEASSQAEVKVKADAAKKQTSRRGGRGAKA</sequence>
<evidence type="ECO:0000313" key="2">
    <source>
        <dbReference type="EMBL" id="SBP09571.1"/>
    </source>
</evidence>
<feature type="region of interest" description="Disordered" evidence="1">
    <location>
        <begin position="56"/>
        <end position="86"/>
    </location>
</feature>
<dbReference type="AlphaFoldDB" id="A0A1A7WV71"/>
<name>A0A1A7WV71_9TELE</name>
<organism evidence="2">
    <name type="scientific">Iconisemion striatum</name>
    <dbReference type="NCBI Taxonomy" id="60296"/>
    <lineage>
        <taxon>Eukaryota</taxon>
        <taxon>Metazoa</taxon>
        <taxon>Chordata</taxon>
        <taxon>Craniata</taxon>
        <taxon>Vertebrata</taxon>
        <taxon>Euteleostomi</taxon>
        <taxon>Actinopterygii</taxon>
        <taxon>Neopterygii</taxon>
        <taxon>Teleostei</taxon>
        <taxon>Neoteleostei</taxon>
        <taxon>Acanthomorphata</taxon>
        <taxon>Ovalentaria</taxon>
        <taxon>Atherinomorphae</taxon>
        <taxon>Cyprinodontiformes</taxon>
        <taxon>Nothobranchiidae</taxon>
        <taxon>Iconisemion</taxon>
    </lineage>
</organism>
<feature type="non-terminal residue" evidence="2">
    <location>
        <position position="86"/>
    </location>
</feature>
<dbReference type="EMBL" id="HADW01008171">
    <property type="protein sequence ID" value="SBP09571.1"/>
    <property type="molecule type" value="Transcribed_RNA"/>
</dbReference>
<proteinExistence type="predicted"/>
<feature type="non-terminal residue" evidence="2">
    <location>
        <position position="1"/>
    </location>
</feature>
<feature type="compositionally biased region" description="Basic residues" evidence="1">
    <location>
        <begin position="75"/>
        <end position="86"/>
    </location>
</feature>